<dbReference type="AlphaFoldDB" id="A0AAV9P7V7"/>
<dbReference type="EMBL" id="JAVRRT010000011">
    <property type="protein sequence ID" value="KAK5167812.1"/>
    <property type="molecule type" value="Genomic_DNA"/>
</dbReference>
<name>A0AAV9P7V7_9PEZI</name>
<evidence type="ECO:0000259" key="1">
    <source>
        <dbReference type="Pfam" id="PF00856"/>
    </source>
</evidence>
<dbReference type="Gene3D" id="2.170.270.10">
    <property type="entry name" value="SET domain"/>
    <property type="match status" value="1"/>
</dbReference>
<dbReference type="PANTHER" id="PTHR47332:SF4">
    <property type="entry name" value="SET DOMAIN-CONTAINING PROTEIN 5"/>
    <property type="match status" value="1"/>
</dbReference>
<dbReference type="SUPFAM" id="SSF82199">
    <property type="entry name" value="SET domain"/>
    <property type="match status" value="1"/>
</dbReference>
<evidence type="ECO:0000313" key="3">
    <source>
        <dbReference type="Proteomes" id="UP001337655"/>
    </source>
</evidence>
<dbReference type="InterPro" id="IPR053185">
    <property type="entry name" value="SET_domain_protein"/>
</dbReference>
<gene>
    <name evidence="2" type="ORF">LTR77_007511</name>
</gene>
<accession>A0AAV9P7V7</accession>
<evidence type="ECO:0000313" key="2">
    <source>
        <dbReference type="EMBL" id="KAK5167812.1"/>
    </source>
</evidence>
<reference evidence="2 3" key="1">
    <citation type="submission" date="2023-08" db="EMBL/GenBank/DDBJ databases">
        <title>Black Yeasts Isolated from many extreme environments.</title>
        <authorList>
            <person name="Coleine C."/>
            <person name="Stajich J.E."/>
            <person name="Selbmann L."/>
        </authorList>
    </citation>
    <scope>NUCLEOTIDE SEQUENCE [LARGE SCALE GENOMIC DNA]</scope>
    <source>
        <strain evidence="2 3">CCFEE 5935</strain>
    </source>
</reference>
<dbReference type="RefSeq" id="XP_064657518.1">
    <property type="nucleotide sequence ID" value="XM_064804748.1"/>
</dbReference>
<dbReference type="GeneID" id="89928847"/>
<proteinExistence type="predicted"/>
<dbReference type="Proteomes" id="UP001337655">
    <property type="component" value="Unassembled WGS sequence"/>
</dbReference>
<protein>
    <recommendedName>
        <fullName evidence="1">SET domain-containing protein</fullName>
    </recommendedName>
</protein>
<comment type="caution">
    <text evidence="2">The sequence shown here is derived from an EMBL/GenBank/DDBJ whole genome shotgun (WGS) entry which is preliminary data.</text>
</comment>
<dbReference type="InterPro" id="IPR046341">
    <property type="entry name" value="SET_dom_sf"/>
</dbReference>
<dbReference type="Pfam" id="PF00856">
    <property type="entry name" value="SET"/>
    <property type="match status" value="1"/>
</dbReference>
<organism evidence="2 3">
    <name type="scientific">Saxophila tyrrhenica</name>
    <dbReference type="NCBI Taxonomy" id="1690608"/>
    <lineage>
        <taxon>Eukaryota</taxon>
        <taxon>Fungi</taxon>
        <taxon>Dikarya</taxon>
        <taxon>Ascomycota</taxon>
        <taxon>Pezizomycotina</taxon>
        <taxon>Dothideomycetes</taxon>
        <taxon>Dothideomycetidae</taxon>
        <taxon>Mycosphaerellales</taxon>
        <taxon>Extremaceae</taxon>
        <taxon>Saxophila</taxon>
    </lineage>
</organism>
<feature type="domain" description="SET" evidence="1">
    <location>
        <begin position="18"/>
        <end position="164"/>
    </location>
</feature>
<keyword evidence="3" id="KW-1185">Reference proteome</keyword>
<sequence>MSPPDSPLCTQRPCPLHGQGMFTTRTIPTGTLLFTERPLVLFPHTTVPWKKIWRAFLALPPADRTAWYNLTNPESTAAQRELAKQAGETKRPNFCGEVLAKYLNNSWKDSMAGMSLLGDEASRFNHSYAPNGTWALGTPGEGEGEGEKRFEVRAVREMGEGKELRVLSAEGKERQRVELLTELMEKLKGEVCMVWDVLLM</sequence>
<dbReference type="InterPro" id="IPR001214">
    <property type="entry name" value="SET_dom"/>
</dbReference>
<dbReference type="PANTHER" id="PTHR47332">
    <property type="entry name" value="SET DOMAIN-CONTAINING PROTEIN 5"/>
    <property type="match status" value="1"/>
</dbReference>